<evidence type="ECO:0008006" key="5">
    <source>
        <dbReference type="Google" id="ProtNLM"/>
    </source>
</evidence>
<feature type="signal peptide" evidence="2">
    <location>
        <begin position="1"/>
        <end position="27"/>
    </location>
</feature>
<dbReference type="RefSeq" id="WP_007148260.1">
    <property type="nucleotide sequence ID" value="NZ_AKCI01000001.1"/>
</dbReference>
<dbReference type="Pfam" id="PF00756">
    <property type="entry name" value="Esterase"/>
    <property type="match status" value="1"/>
</dbReference>
<comment type="caution">
    <text evidence="3">The sequence shown here is derived from an EMBL/GenBank/DDBJ whole genome shotgun (WGS) entry which is preliminary data.</text>
</comment>
<gene>
    <name evidence="3" type="ORF">HMPREF9156_01197</name>
</gene>
<reference evidence="3 4" key="1">
    <citation type="submission" date="2012-01" db="EMBL/GenBank/DDBJ databases">
        <title>The Genome Sequence of Scardovia wiggsiae F0424.</title>
        <authorList>
            <consortium name="The Broad Institute Genome Sequencing Platform"/>
            <person name="Earl A."/>
            <person name="Ward D."/>
            <person name="Feldgarden M."/>
            <person name="Gevers D."/>
            <person name="Izard J."/>
            <person name="Ganesan A."/>
            <person name="Baranova O.V."/>
            <person name="Blanton J.M."/>
            <person name="Tanner A.C."/>
            <person name="Mathney J."/>
            <person name="Dewhirst F.E."/>
            <person name="Young S.K."/>
            <person name="Zeng Q."/>
            <person name="Gargeya S."/>
            <person name="Fitzgerald M."/>
            <person name="Haas B."/>
            <person name="Abouelleil A."/>
            <person name="Alvarado L."/>
            <person name="Arachchi H.M."/>
            <person name="Berlin A."/>
            <person name="Chapman S.B."/>
            <person name="Gearin G."/>
            <person name="Goldberg J."/>
            <person name="Griggs A."/>
            <person name="Gujja S."/>
            <person name="Hansen M."/>
            <person name="Heiman D."/>
            <person name="Howarth C."/>
            <person name="Larimer J."/>
            <person name="Lui A."/>
            <person name="MacDonald P.J.P."/>
            <person name="McCowen C."/>
            <person name="Montmayeur A."/>
            <person name="Murphy C."/>
            <person name="Neiman D."/>
            <person name="Pearson M."/>
            <person name="Priest M."/>
            <person name="Roberts A."/>
            <person name="Saif S."/>
            <person name="Shea T."/>
            <person name="Sisk P."/>
            <person name="Stolte C."/>
            <person name="Sykes S."/>
            <person name="Wortman J."/>
            <person name="Nusbaum C."/>
            <person name="Birren B."/>
        </authorList>
    </citation>
    <scope>NUCLEOTIDE SEQUENCE [LARGE SCALE GENOMIC DNA]</scope>
    <source>
        <strain evidence="3 4">F0424</strain>
    </source>
</reference>
<feature type="compositionally biased region" description="Polar residues" evidence="1">
    <location>
        <begin position="93"/>
        <end position="102"/>
    </location>
</feature>
<dbReference type="PANTHER" id="PTHR48098">
    <property type="entry name" value="ENTEROCHELIN ESTERASE-RELATED"/>
    <property type="match status" value="1"/>
</dbReference>
<feature type="region of interest" description="Disordered" evidence="1">
    <location>
        <begin position="80"/>
        <end position="102"/>
    </location>
</feature>
<keyword evidence="4" id="KW-1185">Reference proteome</keyword>
<evidence type="ECO:0000313" key="3">
    <source>
        <dbReference type="EMBL" id="EJD64702.1"/>
    </source>
</evidence>
<evidence type="ECO:0000313" key="4">
    <source>
        <dbReference type="Proteomes" id="UP000006415"/>
    </source>
</evidence>
<dbReference type="InterPro" id="IPR000801">
    <property type="entry name" value="Esterase-like"/>
</dbReference>
<dbReference type="PANTHER" id="PTHR48098:SF1">
    <property type="entry name" value="DIACYLGLYCEROL ACYLTRANSFERASE_MYCOLYLTRANSFERASE AG85A"/>
    <property type="match status" value="1"/>
</dbReference>
<evidence type="ECO:0000256" key="1">
    <source>
        <dbReference type="SAM" id="MobiDB-lite"/>
    </source>
</evidence>
<dbReference type="EMBL" id="AGZS01000006">
    <property type="protein sequence ID" value="EJD64702.1"/>
    <property type="molecule type" value="Genomic_DNA"/>
</dbReference>
<dbReference type="SUPFAM" id="SSF53474">
    <property type="entry name" value="alpha/beta-Hydrolases"/>
    <property type="match status" value="1"/>
</dbReference>
<dbReference type="AlphaFoldDB" id="J0LLK0"/>
<feature type="chain" id="PRO_5003736050" description="Esterase" evidence="2">
    <location>
        <begin position="28"/>
        <end position="383"/>
    </location>
</feature>
<proteinExistence type="predicted"/>
<dbReference type="InterPro" id="IPR050583">
    <property type="entry name" value="Mycobacterial_A85_antigen"/>
</dbReference>
<keyword evidence="2" id="KW-0732">Signal</keyword>
<feature type="compositionally biased region" description="Basic and acidic residues" evidence="1">
    <location>
        <begin position="48"/>
        <end position="60"/>
    </location>
</feature>
<accession>J0LLK0</accession>
<name>J0LLK0_9BIFI</name>
<dbReference type="STRING" id="857290.HMPREF9156_01197"/>
<dbReference type="eggNOG" id="COG2382">
    <property type="taxonomic scope" value="Bacteria"/>
</dbReference>
<dbReference type="Proteomes" id="UP000006415">
    <property type="component" value="Unassembled WGS sequence"/>
</dbReference>
<protein>
    <recommendedName>
        <fullName evidence="5">Esterase</fullName>
    </recommendedName>
</protein>
<feature type="region of interest" description="Disordered" evidence="1">
    <location>
        <begin position="31"/>
        <end position="62"/>
    </location>
</feature>
<evidence type="ECO:0000256" key="2">
    <source>
        <dbReference type="SAM" id="SignalP"/>
    </source>
</evidence>
<dbReference type="HOGENOM" id="CLU_660304_0_0_11"/>
<sequence>MKTSCIRRCAQAIITAALCCVPASCGAQHSGPARPDAYSQQTQGQRSAKADKRKAEERARAAARAQYNAQAAQINGSNRKNLTGDITFRETPSGYSQQVPESQRGSVEKVSYTATYQGKTYNKSALVYLPAGYGTNTWQKYNVMYILHGYGGGFTAYLGGEGRNSTAEIKLLLDHMVADKIINPAIFVFPEYYPDRSFKTDSYITDGPLVKAFVRDEFTKALVPAVESRYRTYLQATDDAELKASRAHRAFGGFSMGGAAAWYAFQYGLAYAQYFLPAAQSSWALYPHGGLTDPDGTARALRDAAAAQGIRKDGFTIAGGSGTADITSLYMRRQIDSMRRYPGTFTAANLEFGVAAGAGHTREALVNVLYNNLPFMFVNTDPK</sequence>
<dbReference type="Gene3D" id="3.40.50.1820">
    <property type="entry name" value="alpha/beta hydrolase"/>
    <property type="match status" value="1"/>
</dbReference>
<organism evidence="3 4">
    <name type="scientific">Scardovia wiggsiae F0424</name>
    <dbReference type="NCBI Taxonomy" id="857290"/>
    <lineage>
        <taxon>Bacteria</taxon>
        <taxon>Bacillati</taxon>
        <taxon>Actinomycetota</taxon>
        <taxon>Actinomycetes</taxon>
        <taxon>Bifidobacteriales</taxon>
        <taxon>Bifidobacteriaceae</taxon>
        <taxon>Scardovia</taxon>
    </lineage>
</organism>
<dbReference type="InterPro" id="IPR029058">
    <property type="entry name" value="AB_hydrolase_fold"/>
</dbReference>